<dbReference type="Proteomes" id="UP000887580">
    <property type="component" value="Unplaced"/>
</dbReference>
<name>A0AC35GV33_9BILA</name>
<reference evidence="2" key="1">
    <citation type="submission" date="2022-11" db="UniProtKB">
        <authorList>
            <consortium name="WormBaseParasite"/>
        </authorList>
    </citation>
    <scope>IDENTIFICATION</scope>
</reference>
<accession>A0AC35GV33</accession>
<sequence length="92" mass="10898">MHTKIYFSDDTFAHFEDILSCIPQTYFLYVYHSCYFSSKTENLLPLIERKQKFSNLTLLYIEGDIDIAKLYEFIVKNIQPRSTVDVSFNNDP</sequence>
<evidence type="ECO:0000313" key="2">
    <source>
        <dbReference type="WBParaSite" id="PS1159_v2.g8889.t1"/>
    </source>
</evidence>
<organism evidence="1 2">
    <name type="scientific">Panagrolaimus sp. PS1159</name>
    <dbReference type="NCBI Taxonomy" id="55785"/>
    <lineage>
        <taxon>Eukaryota</taxon>
        <taxon>Metazoa</taxon>
        <taxon>Ecdysozoa</taxon>
        <taxon>Nematoda</taxon>
        <taxon>Chromadorea</taxon>
        <taxon>Rhabditida</taxon>
        <taxon>Tylenchina</taxon>
        <taxon>Panagrolaimomorpha</taxon>
        <taxon>Panagrolaimoidea</taxon>
        <taxon>Panagrolaimidae</taxon>
        <taxon>Panagrolaimus</taxon>
    </lineage>
</organism>
<protein>
    <submittedName>
        <fullName evidence="2">DUF4435 domain-containing protein</fullName>
    </submittedName>
</protein>
<dbReference type="WBParaSite" id="PS1159_v2.g8889.t1">
    <property type="protein sequence ID" value="PS1159_v2.g8889.t1"/>
    <property type="gene ID" value="PS1159_v2.g8889"/>
</dbReference>
<evidence type="ECO:0000313" key="1">
    <source>
        <dbReference type="Proteomes" id="UP000887580"/>
    </source>
</evidence>
<proteinExistence type="predicted"/>